<dbReference type="Gene3D" id="1.10.260.40">
    <property type="entry name" value="lambda repressor-like DNA-binding domains"/>
    <property type="match status" value="1"/>
</dbReference>
<dbReference type="SMART" id="SM00354">
    <property type="entry name" value="HTH_LACI"/>
    <property type="match status" value="1"/>
</dbReference>
<proteinExistence type="predicted"/>
<dbReference type="EMBL" id="BMZE01000002">
    <property type="protein sequence ID" value="GHA22468.1"/>
    <property type="molecule type" value="Genomic_DNA"/>
</dbReference>
<dbReference type="RefSeq" id="WP_189425291.1">
    <property type="nucleotide sequence ID" value="NZ_BMZE01000002.1"/>
</dbReference>
<dbReference type="InterPro" id="IPR025997">
    <property type="entry name" value="SBP_2_dom"/>
</dbReference>
<dbReference type="SUPFAM" id="SSF53822">
    <property type="entry name" value="Periplasmic binding protein-like I"/>
    <property type="match status" value="1"/>
</dbReference>
<dbReference type="CDD" id="cd06307">
    <property type="entry name" value="PBP1_sugar_binding"/>
    <property type="match status" value="1"/>
</dbReference>
<reference evidence="5" key="1">
    <citation type="journal article" date="2014" name="Int. J. Syst. Evol. Microbiol.">
        <title>Complete genome sequence of Corynebacterium casei LMG S-19264T (=DSM 44701T), isolated from a smear-ripened cheese.</title>
        <authorList>
            <consortium name="US DOE Joint Genome Institute (JGI-PGF)"/>
            <person name="Walter F."/>
            <person name="Albersmeier A."/>
            <person name="Kalinowski J."/>
            <person name="Ruckert C."/>
        </authorList>
    </citation>
    <scope>NUCLEOTIDE SEQUENCE</scope>
    <source>
        <strain evidence="5">KCTC 32437</strain>
    </source>
</reference>
<dbReference type="CDD" id="cd01392">
    <property type="entry name" value="HTH_LacI"/>
    <property type="match status" value="1"/>
</dbReference>
<keyword evidence="6" id="KW-1185">Reference proteome</keyword>
<dbReference type="InterPro" id="IPR000843">
    <property type="entry name" value="HTH_LacI"/>
</dbReference>
<dbReference type="PANTHER" id="PTHR30146">
    <property type="entry name" value="LACI-RELATED TRANSCRIPTIONAL REPRESSOR"/>
    <property type="match status" value="1"/>
</dbReference>
<reference evidence="5" key="2">
    <citation type="submission" date="2020-09" db="EMBL/GenBank/DDBJ databases">
        <authorList>
            <person name="Sun Q."/>
            <person name="Kim S."/>
        </authorList>
    </citation>
    <scope>NUCLEOTIDE SEQUENCE</scope>
    <source>
        <strain evidence="5">KCTC 32437</strain>
    </source>
</reference>
<dbReference type="Proteomes" id="UP000646579">
    <property type="component" value="Unassembled WGS sequence"/>
</dbReference>
<keyword evidence="3" id="KW-0804">Transcription</keyword>
<organism evidence="5 6">
    <name type="scientific">Devosia pacifica</name>
    <dbReference type="NCBI Taxonomy" id="1335967"/>
    <lineage>
        <taxon>Bacteria</taxon>
        <taxon>Pseudomonadati</taxon>
        <taxon>Pseudomonadota</taxon>
        <taxon>Alphaproteobacteria</taxon>
        <taxon>Hyphomicrobiales</taxon>
        <taxon>Devosiaceae</taxon>
        <taxon>Devosia</taxon>
    </lineage>
</organism>
<dbReference type="Gene3D" id="3.40.50.2300">
    <property type="match status" value="2"/>
</dbReference>
<dbReference type="GO" id="GO:0003700">
    <property type="term" value="F:DNA-binding transcription factor activity"/>
    <property type="evidence" value="ECO:0007669"/>
    <property type="project" value="TreeGrafter"/>
</dbReference>
<feature type="domain" description="HTH lacI-type" evidence="4">
    <location>
        <begin position="10"/>
        <end position="64"/>
    </location>
</feature>
<dbReference type="InterPro" id="IPR028082">
    <property type="entry name" value="Peripla_BP_I"/>
</dbReference>
<dbReference type="Pfam" id="PF00356">
    <property type="entry name" value="LacI"/>
    <property type="match status" value="1"/>
</dbReference>
<dbReference type="PANTHER" id="PTHR30146:SF152">
    <property type="entry name" value="TRANSCRIPTIONAL REGULATORY PROTEIN"/>
    <property type="match status" value="1"/>
</dbReference>
<dbReference type="SUPFAM" id="SSF47413">
    <property type="entry name" value="lambda repressor-like DNA-binding domains"/>
    <property type="match status" value="1"/>
</dbReference>
<name>A0A918S346_9HYPH</name>
<evidence type="ECO:0000313" key="6">
    <source>
        <dbReference type="Proteomes" id="UP000646579"/>
    </source>
</evidence>
<keyword evidence="1" id="KW-0805">Transcription regulation</keyword>
<accession>A0A918S346</accession>
<keyword evidence="2" id="KW-0238">DNA-binding</keyword>
<sequence length="353" mass="37605">MTPPDRKRRATVHDVAQAAGVSLATVDRVLNGRAGVRPRTAERVTEAIESLGFRRDLGASLLARARAFHLVFLIPDGDNAFMDSLAAAVARQAAMVRTDRMSLTTQRFHALDATALAEALDRLSTRNCDAVAVVATDEPVVQAAIDAAVARGLVVVTLVSDLPQARRHRFIGIDNLAAGRTAASLLGRFCPGGGTVGVVVGSLRLRDHAERLEGFRAVIASDFDGLELLEPREGHDDSSETEGVTAQLFADNPQLTGLYNIGAGNTGLMAALEKINGPLPRTIVHELTPPTREGVMRGLVDVVLDQNPTAEIRAAILAARAQLLGAAGPDLIDPIEIGLFLRDNLRRGDYQTD</sequence>
<evidence type="ECO:0000256" key="2">
    <source>
        <dbReference type="ARBA" id="ARBA00023125"/>
    </source>
</evidence>
<dbReference type="Pfam" id="PF13407">
    <property type="entry name" value="Peripla_BP_4"/>
    <property type="match status" value="1"/>
</dbReference>
<gene>
    <name evidence="5" type="ORF">GCM10007989_17330</name>
</gene>
<evidence type="ECO:0000256" key="3">
    <source>
        <dbReference type="ARBA" id="ARBA00023163"/>
    </source>
</evidence>
<dbReference type="AlphaFoldDB" id="A0A918S346"/>
<dbReference type="PROSITE" id="PS50932">
    <property type="entry name" value="HTH_LACI_2"/>
    <property type="match status" value="1"/>
</dbReference>
<dbReference type="GO" id="GO:0000976">
    <property type="term" value="F:transcription cis-regulatory region binding"/>
    <property type="evidence" value="ECO:0007669"/>
    <property type="project" value="TreeGrafter"/>
</dbReference>
<comment type="caution">
    <text evidence="5">The sequence shown here is derived from an EMBL/GenBank/DDBJ whole genome shotgun (WGS) entry which is preliminary data.</text>
</comment>
<dbReference type="InterPro" id="IPR010982">
    <property type="entry name" value="Lambda_DNA-bd_dom_sf"/>
</dbReference>
<evidence type="ECO:0000259" key="4">
    <source>
        <dbReference type="PROSITE" id="PS50932"/>
    </source>
</evidence>
<dbReference type="PROSITE" id="PS00356">
    <property type="entry name" value="HTH_LACI_1"/>
    <property type="match status" value="1"/>
</dbReference>
<evidence type="ECO:0000256" key="1">
    <source>
        <dbReference type="ARBA" id="ARBA00023015"/>
    </source>
</evidence>
<evidence type="ECO:0000313" key="5">
    <source>
        <dbReference type="EMBL" id="GHA22468.1"/>
    </source>
</evidence>
<protein>
    <submittedName>
        <fullName evidence="5">Transcriptional regulator</fullName>
    </submittedName>
</protein>
<dbReference type="PRINTS" id="PR00036">
    <property type="entry name" value="HTHLACI"/>
</dbReference>